<keyword evidence="2" id="KW-1185">Reference proteome</keyword>
<sequence>MKRSSSTIWKNARLLSDFPEPMPGFSEPAWVSLLFEPNCHFCVKGTVHTVDFTFRVRVCGKCIQQQFMSHQEVLPYDVIFTSEGETIGDILDCLPTRCSSRKPFQGQDICLRREYEQVKAHYLSLKSDQRKTYREERKTFIEEIEKHVKIGEAWHKRRARSREEELDQLRADRATAITKKLVDLGYEKDLESIKAPDSFQDHRLVKQPRALTEKGWHNIRQDMIQFMEKMRSKRLAREHTALIHSRKAIAASLFRTYILSPSGTPYTTVLPSIVDFYNFGPVKELLDLPDETIVEEHSFAPVIPQIDAFCQAWRERIHNELIQFVGHPDPPSLQTMEQKVAFLKLARNVYSCGSHCGGASWICVAAESKLYYPQVLAHQCSVTELDVHQDDPPDQAISLPPLRRCAWTARHLSLHNKASVVVSALITALDRDPKQTTVDDMDNLEQFYQCNLCERNGFFFVSHTVLYGWRAFVKHFCNEHAFHVDNGVLTLTPDKDFEVMPIESIDPKHMDTYEQMMDHRDLRWRCLRCRDLSSEIETCNFQRLKAHYRYQHVGVDPETLVINRDYYEEFGVPPRVASTEIRTLNSEPDSVAFW</sequence>
<dbReference type="AlphaFoldDB" id="A0AA39TPF0"/>
<protein>
    <submittedName>
        <fullName evidence="1">Uncharacterized protein</fullName>
    </submittedName>
</protein>
<dbReference type="Proteomes" id="UP001175211">
    <property type="component" value="Unassembled WGS sequence"/>
</dbReference>
<organism evidence="1 2">
    <name type="scientific">Armillaria tabescens</name>
    <name type="common">Ringless honey mushroom</name>
    <name type="synonym">Agaricus tabescens</name>
    <dbReference type="NCBI Taxonomy" id="1929756"/>
    <lineage>
        <taxon>Eukaryota</taxon>
        <taxon>Fungi</taxon>
        <taxon>Dikarya</taxon>
        <taxon>Basidiomycota</taxon>
        <taxon>Agaricomycotina</taxon>
        <taxon>Agaricomycetes</taxon>
        <taxon>Agaricomycetidae</taxon>
        <taxon>Agaricales</taxon>
        <taxon>Marasmiineae</taxon>
        <taxon>Physalacriaceae</taxon>
        <taxon>Desarmillaria</taxon>
    </lineage>
</organism>
<evidence type="ECO:0000313" key="1">
    <source>
        <dbReference type="EMBL" id="KAK0461863.1"/>
    </source>
</evidence>
<comment type="caution">
    <text evidence="1">The sequence shown here is derived from an EMBL/GenBank/DDBJ whole genome shotgun (WGS) entry which is preliminary data.</text>
</comment>
<reference evidence="1" key="1">
    <citation type="submission" date="2023-06" db="EMBL/GenBank/DDBJ databases">
        <authorList>
            <consortium name="Lawrence Berkeley National Laboratory"/>
            <person name="Ahrendt S."/>
            <person name="Sahu N."/>
            <person name="Indic B."/>
            <person name="Wong-Bajracharya J."/>
            <person name="Merenyi Z."/>
            <person name="Ke H.-M."/>
            <person name="Monk M."/>
            <person name="Kocsube S."/>
            <person name="Drula E."/>
            <person name="Lipzen A."/>
            <person name="Balint B."/>
            <person name="Henrissat B."/>
            <person name="Andreopoulos B."/>
            <person name="Martin F.M."/>
            <person name="Harder C.B."/>
            <person name="Rigling D."/>
            <person name="Ford K.L."/>
            <person name="Foster G.D."/>
            <person name="Pangilinan J."/>
            <person name="Papanicolaou A."/>
            <person name="Barry K."/>
            <person name="LaButti K."/>
            <person name="Viragh M."/>
            <person name="Koriabine M."/>
            <person name="Yan M."/>
            <person name="Riley R."/>
            <person name="Champramary S."/>
            <person name="Plett K.L."/>
            <person name="Tsai I.J."/>
            <person name="Slot J."/>
            <person name="Sipos G."/>
            <person name="Plett J."/>
            <person name="Nagy L.G."/>
            <person name="Grigoriev I.V."/>
        </authorList>
    </citation>
    <scope>NUCLEOTIDE SEQUENCE</scope>
    <source>
        <strain evidence="1">CCBAS 213</strain>
    </source>
</reference>
<dbReference type="GeneID" id="85356014"/>
<proteinExistence type="predicted"/>
<evidence type="ECO:0000313" key="2">
    <source>
        <dbReference type="Proteomes" id="UP001175211"/>
    </source>
</evidence>
<accession>A0AA39TPF0</accession>
<dbReference type="EMBL" id="JAUEPS010000010">
    <property type="protein sequence ID" value="KAK0461863.1"/>
    <property type="molecule type" value="Genomic_DNA"/>
</dbReference>
<dbReference type="RefSeq" id="XP_060333601.1">
    <property type="nucleotide sequence ID" value="XM_060472466.1"/>
</dbReference>
<gene>
    <name evidence="1" type="ORF">EV420DRAFT_1527709</name>
</gene>
<name>A0AA39TPF0_ARMTA</name>